<feature type="domain" description="P-type ATPase A" evidence="9">
    <location>
        <begin position="299"/>
        <end position="392"/>
    </location>
</feature>
<dbReference type="GO" id="GO:0005507">
    <property type="term" value="F:copper ion binding"/>
    <property type="evidence" value="ECO:0007669"/>
    <property type="project" value="TreeGrafter"/>
</dbReference>
<evidence type="ECO:0000256" key="4">
    <source>
        <dbReference type="ARBA" id="ARBA00022967"/>
    </source>
</evidence>
<dbReference type="SUPFAM" id="SSF56784">
    <property type="entry name" value="HAD-like"/>
    <property type="match status" value="1"/>
</dbReference>
<evidence type="ECO:0000256" key="2">
    <source>
        <dbReference type="ARBA" id="ARBA00022692"/>
    </source>
</evidence>
<organism evidence="10 11">
    <name type="scientific">Corynebacterium aquatimens</name>
    <dbReference type="NCBI Taxonomy" id="1190508"/>
    <lineage>
        <taxon>Bacteria</taxon>
        <taxon>Bacillati</taxon>
        <taxon>Actinomycetota</taxon>
        <taxon>Actinomycetes</taxon>
        <taxon>Mycobacteriales</taxon>
        <taxon>Corynebacteriaceae</taxon>
        <taxon>Corynebacterium</taxon>
    </lineage>
</organism>
<sequence length="821" mass="90147">MSSRPHASYAFELEDLPDAPDLPAIEEALDSIQGVRVTIVHPTKKAWVTAPPAVSPERLIEAFAEHGITATLSESSVLRREAWLSQPEYYAPRRGTKAMTGRVRRRRREEAAHHARARQAGFGRSSRTRAQAQPDVLYTARDLITPARLWIAVLFTLPVLIVSYTPQFHFTGWQWLVFALSIPVVTWCAFPFHRALVGGVRRGITALDGASSVAILLAFFWSAVAVIARPIDYTGWTWEFRWFALQHSQTHGPELFFDVACGITVLLLFGRRNSIRARTLLIDEMSRIDFDPNVEVTRTVKRRGSADVSKERVPVSELTRGDDVIVHIGETVPVDGQVVGGRASLRPGLIDFHEPNEVKVGSKVYAGSVIGDGEIKVRAERTAHATRWASVYRWLSEAEDRQRFATAQSQKSAAVLLPIAFSVAFASFALWGLISRDYNAAFSTVLAVLSCVAPVALALSPSLALRLGIEAAARHGVLVRDGAVLRALETVDVAVFNRTGALVEPTMTVETVTALPGEDKEMVLRTAGTLSIELDNPMAEGLVRASREAMTQSGRDPQLPVRYELVSEEEAKSGDVRGRVAFVRVDEDGHEHTNTVEAVMWRPTNLSYLPGPLAVAATSGGTPLIVGWKGKDRGVITMFDTFKDDAHDAIEWLESLGVETTMLTRDMYPVARRFANYLGISSVLAGITNDRKPGTIRALQVDGSQVAMVGDRAILSTLKAADVAMMYAQTSDLEASRKKRRGLSVVMLRHDVSVVPQLIQHARRVCMIIDRNLALSWTYNATAMTLAAAGFLPPIIATVLMVGSSLLIEGLSMRARKYPTY</sequence>
<dbReference type="Gene3D" id="3.40.50.1000">
    <property type="entry name" value="HAD superfamily/HAD-like"/>
    <property type="match status" value="1"/>
</dbReference>
<dbReference type="InterPro" id="IPR023299">
    <property type="entry name" value="ATPase_P-typ_cyto_dom_N"/>
</dbReference>
<evidence type="ECO:0000256" key="8">
    <source>
        <dbReference type="SAM" id="Phobius"/>
    </source>
</evidence>
<dbReference type="InterPro" id="IPR008250">
    <property type="entry name" value="ATPase_P-typ_transduc_dom_A_sf"/>
</dbReference>
<dbReference type="InterPro" id="IPR036412">
    <property type="entry name" value="HAD-like_sf"/>
</dbReference>
<dbReference type="InterPro" id="IPR023298">
    <property type="entry name" value="ATPase_P-typ_TM_dom_sf"/>
</dbReference>
<feature type="transmembrane region" description="Helical" evidence="8">
    <location>
        <begin position="786"/>
        <end position="808"/>
    </location>
</feature>
<gene>
    <name evidence="10" type="ORF">IW254_001421</name>
</gene>
<evidence type="ECO:0000256" key="3">
    <source>
        <dbReference type="ARBA" id="ARBA00022723"/>
    </source>
</evidence>
<comment type="subcellular location">
    <subcellularLocation>
        <location evidence="1">Membrane</location>
        <topology evidence="1">Multi-pass membrane protein</topology>
    </subcellularLocation>
</comment>
<dbReference type="RefSeq" id="WP_196824845.1">
    <property type="nucleotide sequence ID" value="NZ_CP046980.1"/>
</dbReference>
<keyword evidence="2 8" id="KW-0812">Transmembrane</keyword>
<dbReference type="Gene3D" id="2.70.150.10">
    <property type="entry name" value="Calcium-transporting ATPase, cytoplasmic transduction domain A"/>
    <property type="match status" value="1"/>
</dbReference>
<protein>
    <submittedName>
        <fullName evidence="10">Cu+-exporting ATPase</fullName>
    </submittedName>
</protein>
<name>A0A931E1Z3_9CORY</name>
<evidence type="ECO:0000256" key="6">
    <source>
        <dbReference type="ARBA" id="ARBA00023136"/>
    </source>
</evidence>
<feature type="transmembrane region" description="Helical" evidence="8">
    <location>
        <begin position="213"/>
        <end position="231"/>
    </location>
</feature>
<dbReference type="Pfam" id="PF00122">
    <property type="entry name" value="E1-E2_ATPase"/>
    <property type="match status" value="1"/>
</dbReference>
<keyword evidence="11" id="KW-1185">Reference proteome</keyword>
<dbReference type="InterPro" id="IPR059000">
    <property type="entry name" value="ATPase_P-type_domA"/>
</dbReference>
<dbReference type="PANTHER" id="PTHR43520:SF8">
    <property type="entry name" value="P-TYPE CU(+) TRANSPORTER"/>
    <property type="match status" value="1"/>
</dbReference>
<feature type="region of interest" description="Disordered" evidence="7">
    <location>
        <begin position="100"/>
        <end position="128"/>
    </location>
</feature>
<dbReference type="Gene3D" id="3.40.1110.10">
    <property type="entry name" value="Calcium-transporting ATPase, cytoplasmic domain N"/>
    <property type="match status" value="1"/>
</dbReference>
<dbReference type="GO" id="GO:0000166">
    <property type="term" value="F:nucleotide binding"/>
    <property type="evidence" value="ECO:0007669"/>
    <property type="project" value="InterPro"/>
</dbReference>
<dbReference type="GO" id="GO:0043682">
    <property type="term" value="F:P-type divalent copper transporter activity"/>
    <property type="evidence" value="ECO:0007669"/>
    <property type="project" value="TreeGrafter"/>
</dbReference>
<evidence type="ECO:0000256" key="1">
    <source>
        <dbReference type="ARBA" id="ARBA00004141"/>
    </source>
</evidence>
<dbReference type="SUPFAM" id="SSF81653">
    <property type="entry name" value="Calcium ATPase, transduction domain A"/>
    <property type="match status" value="1"/>
</dbReference>
<dbReference type="GO" id="GO:0016020">
    <property type="term" value="C:membrane"/>
    <property type="evidence" value="ECO:0007669"/>
    <property type="project" value="UniProtKB-SubCell"/>
</dbReference>
<feature type="transmembrane region" description="Helical" evidence="8">
    <location>
        <begin position="251"/>
        <end position="269"/>
    </location>
</feature>
<feature type="transmembrane region" description="Helical" evidence="8">
    <location>
        <begin position="440"/>
        <end position="459"/>
    </location>
</feature>
<dbReference type="Pfam" id="PF00702">
    <property type="entry name" value="Hydrolase"/>
    <property type="match status" value="1"/>
</dbReference>
<evidence type="ECO:0000313" key="10">
    <source>
        <dbReference type="EMBL" id="MBG6122452.1"/>
    </source>
</evidence>
<dbReference type="InterPro" id="IPR023214">
    <property type="entry name" value="HAD_sf"/>
</dbReference>
<keyword evidence="6 8" id="KW-0472">Membrane</keyword>
<accession>A0A931E1Z3</accession>
<keyword evidence="4" id="KW-1278">Translocase</keyword>
<dbReference type="PANTHER" id="PTHR43520">
    <property type="entry name" value="ATP7, ISOFORM B"/>
    <property type="match status" value="1"/>
</dbReference>
<evidence type="ECO:0000256" key="5">
    <source>
        <dbReference type="ARBA" id="ARBA00022989"/>
    </source>
</evidence>
<feature type="transmembrane region" description="Helical" evidence="8">
    <location>
        <begin position="172"/>
        <end position="192"/>
    </location>
</feature>
<dbReference type="SUPFAM" id="SSF81660">
    <property type="entry name" value="Metal cation-transporting ATPase, ATP-binding domain N"/>
    <property type="match status" value="1"/>
</dbReference>
<dbReference type="SUPFAM" id="SSF81665">
    <property type="entry name" value="Calcium ATPase, transmembrane domain M"/>
    <property type="match status" value="1"/>
</dbReference>
<comment type="caution">
    <text evidence="10">The sequence shown here is derived from an EMBL/GenBank/DDBJ whole genome shotgun (WGS) entry which is preliminary data.</text>
</comment>
<proteinExistence type="predicted"/>
<dbReference type="Proteomes" id="UP000658613">
    <property type="component" value="Unassembled WGS sequence"/>
</dbReference>
<evidence type="ECO:0000259" key="9">
    <source>
        <dbReference type="Pfam" id="PF00122"/>
    </source>
</evidence>
<keyword evidence="5 8" id="KW-1133">Transmembrane helix</keyword>
<evidence type="ECO:0000313" key="11">
    <source>
        <dbReference type="Proteomes" id="UP000658613"/>
    </source>
</evidence>
<feature type="transmembrane region" description="Helical" evidence="8">
    <location>
        <begin position="413"/>
        <end position="434"/>
    </location>
</feature>
<dbReference type="EMBL" id="JADOUE010000001">
    <property type="protein sequence ID" value="MBG6122452.1"/>
    <property type="molecule type" value="Genomic_DNA"/>
</dbReference>
<evidence type="ECO:0000256" key="7">
    <source>
        <dbReference type="SAM" id="MobiDB-lite"/>
    </source>
</evidence>
<reference evidence="10" key="1">
    <citation type="submission" date="2020-11" db="EMBL/GenBank/DDBJ databases">
        <title>Sequencing the genomes of 1000 actinobacteria strains.</title>
        <authorList>
            <person name="Klenk H.-P."/>
        </authorList>
    </citation>
    <scope>NUCLEOTIDE SEQUENCE</scope>
    <source>
        <strain evidence="10">DSM 45632</strain>
    </source>
</reference>
<dbReference type="AlphaFoldDB" id="A0A931E1Z3"/>
<feature type="transmembrane region" description="Helical" evidence="8">
    <location>
        <begin position="149"/>
        <end position="166"/>
    </location>
</feature>
<keyword evidence="3" id="KW-0479">Metal-binding</keyword>
<dbReference type="GO" id="GO:0055070">
    <property type="term" value="P:copper ion homeostasis"/>
    <property type="evidence" value="ECO:0007669"/>
    <property type="project" value="TreeGrafter"/>
</dbReference>